<sequence>MASEFCPCYSSSSSRPRWSYDIFLSFRGEDTRKNFIDHLYTALIQAGIYTFRDDHELPRGEEISPQLVKAIEGSRISIVVFSEGYASSRWCLNELVNILKCRHKLGQIVLPVFYDMDPSDVRKQTGNYAKAFDEHEVRFKEEMEKVNKWKEALTEAGNLSGWGLKNSDIDEKWDEDTYRQAGTDAVISPFHHHPLASSTTDDQRKQSNSIQGTNVVYHRIVSQVGKLAIYEDNLYAARWIIIGPAGSGSSFYIDPNSTSAWNAVVKGSKKWVLFHPDVIPSVYIRARMNSEVIFMPNGWWHLVINLEESIAITRNYVSGCYITLTKTLFHQSIMEYDEHEKRAWSIDFSRTEPSVLVSGSDDCKQEASVLNIDMKAKIYSVKYNPGSYVADDLLTVLAKKKRKM</sequence>
<dbReference type="PROSITE" id="PS50104">
    <property type="entry name" value="TIR"/>
    <property type="match status" value="1"/>
</dbReference>
<dbReference type="InterPro" id="IPR000157">
    <property type="entry name" value="TIR_dom"/>
</dbReference>
<feature type="domain" description="TIR" evidence="2">
    <location>
        <begin position="18"/>
        <end position="181"/>
    </location>
</feature>
<evidence type="ECO:0000259" key="2">
    <source>
        <dbReference type="PROSITE" id="PS50104"/>
    </source>
</evidence>
<dbReference type="Gene3D" id="2.130.10.10">
    <property type="entry name" value="YVTN repeat-like/Quinoprotein amine dehydrogenase"/>
    <property type="match status" value="1"/>
</dbReference>
<dbReference type="FunFam" id="3.40.50.10140:FF:000007">
    <property type="entry name" value="Disease resistance protein (TIR-NBS-LRR class)"/>
    <property type="match status" value="1"/>
</dbReference>
<name>A0AAV1RTU1_9ROSI</name>
<evidence type="ECO:0000256" key="1">
    <source>
        <dbReference type="ARBA" id="ARBA00023027"/>
    </source>
</evidence>
<dbReference type="InterPro" id="IPR035897">
    <property type="entry name" value="Toll_tir_struct_dom_sf"/>
</dbReference>
<dbReference type="GO" id="GO:0007165">
    <property type="term" value="P:signal transduction"/>
    <property type="evidence" value="ECO:0007669"/>
    <property type="project" value="InterPro"/>
</dbReference>
<dbReference type="AlphaFoldDB" id="A0AAV1RTU1"/>
<evidence type="ECO:0000259" key="3">
    <source>
        <dbReference type="PROSITE" id="PS51184"/>
    </source>
</evidence>
<dbReference type="PANTHER" id="PTHR32009:SF152">
    <property type="entry name" value="NEUTRAL_ALKALINE INVERTASE"/>
    <property type="match status" value="1"/>
</dbReference>
<feature type="domain" description="JmjC" evidence="3">
    <location>
        <begin position="182"/>
        <end position="347"/>
    </location>
</feature>
<gene>
    <name evidence="4" type="ORF">DCAF_LOCUS13970</name>
</gene>
<accession>A0AAV1RTU1</accession>
<dbReference type="Gene3D" id="3.40.50.10140">
    <property type="entry name" value="Toll/interleukin-1 receptor homology (TIR) domain"/>
    <property type="match status" value="1"/>
</dbReference>
<dbReference type="PANTHER" id="PTHR32009">
    <property type="entry name" value="TMV RESISTANCE PROTEIN N-LIKE"/>
    <property type="match status" value="1"/>
</dbReference>
<comment type="caution">
    <text evidence="4">The sequence shown here is derived from an EMBL/GenBank/DDBJ whole genome shotgun (WGS) entry which is preliminary data.</text>
</comment>
<organism evidence="4 5">
    <name type="scientific">Dovyalis caffra</name>
    <dbReference type="NCBI Taxonomy" id="77055"/>
    <lineage>
        <taxon>Eukaryota</taxon>
        <taxon>Viridiplantae</taxon>
        <taxon>Streptophyta</taxon>
        <taxon>Embryophyta</taxon>
        <taxon>Tracheophyta</taxon>
        <taxon>Spermatophyta</taxon>
        <taxon>Magnoliopsida</taxon>
        <taxon>eudicotyledons</taxon>
        <taxon>Gunneridae</taxon>
        <taxon>Pentapetalae</taxon>
        <taxon>rosids</taxon>
        <taxon>fabids</taxon>
        <taxon>Malpighiales</taxon>
        <taxon>Salicaceae</taxon>
        <taxon>Flacourtieae</taxon>
        <taxon>Dovyalis</taxon>
    </lineage>
</organism>
<evidence type="ECO:0000313" key="4">
    <source>
        <dbReference type="EMBL" id="CAK7338922.1"/>
    </source>
</evidence>
<keyword evidence="5" id="KW-1185">Reference proteome</keyword>
<dbReference type="SUPFAM" id="SSF51197">
    <property type="entry name" value="Clavaminate synthase-like"/>
    <property type="match status" value="1"/>
</dbReference>
<proteinExistence type="predicted"/>
<dbReference type="Proteomes" id="UP001314170">
    <property type="component" value="Unassembled WGS sequence"/>
</dbReference>
<dbReference type="PROSITE" id="PS51184">
    <property type="entry name" value="JMJC"/>
    <property type="match status" value="1"/>
</dbReference>
<dbReference type="InterPro" id="IPR015943">
    <property type="entry name" value="WD40/YVTN_repeat-like_dom_sf"/>
</dbReference>
<evidence type="ECO:0008006" key="6">
    <source>
        <dbReference type="Google" id="ProtNLM"/>
    </source>
</evidence>
<keyword evidence="1" id="KW-0520">NAD</keyword>
<dbReference type="Pfam" id="PF01582">
    <property type="entry name" value="TIR"/>
    <property type="match status" value="1"/>
</dbReference>
<dbReference type="SUPFAM" id="SSF52200">
    <property type="entry name" value="Toll/Interleukin receptor TIR domain"/>
    <property type="match status" value="1"/>
</dbReference>
<dbReference type="SMART" id="SM00255">
    <property type="entry name" value="TIR"/>
    <property type="match status" value="1"/>
</dbReference>
<dbReference type="EMBL" id="CAWUPB010001156">
    <property type="protein sequence ID" value="CAK7338922.1"/>
    <property type="molecule type" value="Genomic_DNA"/>
</dbReference>
<reference evidence="4 5" key="1">
    <citation type="submission" date="2024-01" db="EMBL/GenBank/DDBJ databases">
        <authorList>
            <person name="Waweru B."/>
        </authorList>
    </citation>
    <scope>NUCLEOTIDE SEQUENCE [LARGE SCALE GENOMIC DNA]</scope>
</reference>
<dbReference type="InterPro" id="IPR003347">
    <property type="entry name" value="JmjC_dom"/>
</dbReference>
<protein>
    <recommendedName>
        <fullName evidence="6">TIR domain-containing protein</fullName>
    </recommendedName>
</protein>
<evidence type="ECO:0000313" key="5">
    <source>
        <dbReference type="Proteomes" id="UP001314170"/>
    </source>
</evidence>
<dbReference type="Gene3D" id="2.60.120.650">
    <property type="entry name" value="Cupin"/>
    <property type="match status" value="1"/>
</dbReference>